<dbReference type="OrthoDB" id="9801152at2"/>
<feature type="region of interest" description="Disordered" evidence="6">
    <location>
        <begin position="1"/>
        <end position="48"/>
    </location>
</feature>
<evidence type="ECO:0000256" key="7">
    <source>
        <dbReference type="SAM" id="Phobius"/>
    </source>
</evidence>
<feature type="transmembrane region" description="Helical" evidence="7">
    <location>
        <begin position="160"/>
        <end position="177"/>
    </location>
</feature>
<feature type="domain" description="Phosphatidylglycerol lysyltransferase C-terminal" evidence="8">
    <location>
        <begin position="294"/>
        <end position="592"/>
    </location>
</feature>
<gene>
    <name evidence="10" type="ORF">Sxan_74340</name>
</gene>
<comment type="caution">
    <text evidence="10">The sequence shown here is derived from an EMBL/GenBank/DDBJ whole genome shotgun (WGS) entry which is preliminary data.</text>
</comment>
<dbReference type="InterPro" id="IPR051211">
    <property type="entry name" value="PG_lysyltransferase"/>
</dbReference>
<dbReference type="AlphaFoldDB" id="A0A919H465"/>
<evidence type="ECO:0000259" key="8">
    <source>
        <dbReference type="Pfam" id="PF09924"/>
    </source>
</evidence>
<feature type="transmembrane region" description="Helical" evidence="7">
    <location>
        <begin position="89"/>
        <end position="108"/>
    </location>
</feature>
<dbReference type="GO" id="GO:0055091">
    <property type="term" value="P:phospholipid homeostasis"/>
    <property type="evidence" value="ECO:0007669"/>
    <property type="project" value="TreeGrafter"/>
</dbReference>
<feature type="transmembrane region" description="Helical" evidence="7">
    <location>
        <begin position="189"/>
        <end position="212"/>
    </location>
</feature>
<evidence type="ECO:0000256" key="3">
    <source>
        <dbReference type="ARBA" id="ARBA00022692"/>
    </source>
</evidence>
<dbReference type="PANTHER" id="PTHR34697">
    <property type="entry name" value="PHOSPHATIDYLGLYCEROL LYSYLTRANSFERASE"/>
    <property type="match status" value="1"/>
</dbReference>
<dbReference type="InterPro" id="IPR031553">
    <property type="entry name" value="tRNA-synt_2_TM"/>
</dbReference>
<evidence type="ECO:0000256" key="1">
    <source>
        <dbReference type="ARBA" id="ARBA00004651"/>
    </source>
</evidence>
<dbReference type="Pfam" id="PF09924">
    <property type="entry name" value="LPG_synthase_C"/>
    <property type="match status" value="1"/>
</dbReference>
<comment type="subcellular location">
    <subcellularLocation>
        <location evidence="1">Cell membrane</location>
        <topology evidence="1">Multi-pass membrane protein</topology>
    </subcellularLocation>
</comment>
<evidence type="ECO:0000256" key="5">
    <source>
        <dbReference type="ARBA" id="ARBA00023136"/>
    </source>
</evidence>
<feature type="transmembrane region" description="Helical" evidence="7">
    <location>
        <begin position="54"/>
        <end position="77"/>
    </location>
</feature>
<keyword evidence="4 7" id="KW-1133">Transmembrane helix</keyword>
<feature type="compositionally biased region" description="Gly residues" evidence="6">
    <location>
        <begin position="31"/>
        <end position="41"/>
    </location>
</feature>
<dbReference type="PANTHER" id="PTHR34697:SF2">
    <property type="entry name" value="PHOSPHATIDYLGLYCEROL LYSYLTRANSFERASE"/>
    <property type="match status" value="1"/>
</dbReference>
<dbReference type="EMBL" id="BNEE01000006">
    <property type="protein sequence ID" value="GHI90070.1"/>
    <property type="molecule type" value="Genomic_DNA"/>
</dbReference>
<dbReference type="InterPro" id="IPR024320">
    <property type="entry name" value="LPG_synthase_C"/>
</dbReference>
<name>A0A919H465_9ACTN</name>
<organism evidence="10 11">
    <name type="scientific">Streptomyces xanthophaeus</name>
    <dbReference type="NCBI Taxonomy" id="67385"/>
    <lineage>
        <taxon>Bacteria</taxon>
        <taxon>Bacillati</taxon>
        <taxon>Actinomycetota</taxon>
        <taxon>Actinomycetes</taxon>
        <taxon>Kitasatosporales</taxon>
        <taxon>Streptomycetaceae</taxon>
        <taxon>Streptomyces</taxon>
    </lineage>
</organism>
<feature type="domain" description="Lysyl-tRNA synthetase N-terminal transmembrane region" evidence="9">
    <location>
        <begin position="63"/>
        <end position="273"/>
    </location>
</feature>
<reference evidence="10" key="1">
    <citation type="submission" date="2020-09" db="EMBL/GenBank/DDBJ databases">
        <title>Whole genome shotgun sequence of Streptomyces xanthophaeus NBRC 12829.</title>
        <authorList>
            <person name="Komaki H."/>
            <person name="Tamura T."/>
        </authorList>
    </citation>
    <scope>NUCLEOTIDE SEQUENCE</scope>
    <source>
        <strain evidence="10">NBRC 12829</strain>
    </source>
</reference>
<dbReference type="Pfam" id="PF16995">
    <property type="entry name" value="tRNA-synt_2_TM"/>
    <property type="match status" value="1"/>
</dbReference>
<dbReference type="GO" id="GO:0005886">
    <property type="term" value="C:plasma membrane"/>
    <property type="evidence" value="ECO:0007669"/>
    <property type="project" value="UniProtKB-SubCell"/>
</dbReference>
<evidence type="ECO:0000313" key="11">
    <source>
        <dbReference type="Proteomes" id="UP000600026"/>
    </source>
</evidence>
<dbReference type="Proteomes" id="UP000600026">
    <property type="component" value="Unassembled WGS sequence"/>
</dbReference>
<evidence type="ECO:0000259" key="9">
    <source>
        <dbReference type="Pfam" id="PF16995"/>
    </source>
</evidence>
<protein>
    <submittedName>
        <fullName evidence="10">Membrane protein</fullName>
    </submittedName>
</protein>
<sequence length="631" mass="69442">MGEVRLTSAETARGAAQAPGPASGRKETGGDPAGKGAGGGRETGRGSTRSRRGAAFAVWYLRAVTFVNFLSAVWLSLGQDLRRHNTADFYTPYLLTAGFASGLFSLLLAVTMGRRKRAAWILNLAVSGALLLAFAVAAFAPCTGGEWNMCYPEFRDHAQNWVSLGLTAAFVGALLLGRREFYARGDRSNPALATVVAAAGLLVTSLVAALLVGVTNTDPDASEATFLARWRYGVMRLITLAPDSRIHNAITPPGWVDVAINFMSMMLLLAVLFAAFRSRRAVDPITAEDEERLRALLARQGERDSLGYFALRREKSVIWSPTGKAAVTYRVVGGVSLASGDPIGDPEAWPGAIDPWLAEAREHGWVPAVMGASEEAGQVYARHGLDALELGDEAIVETDEFTLEGRAMRTVRQAYNRVKRAGYTVRIRRHADIPAGEMDQLVRRADDWRDGATERGFSMALGRLGDPGDGQCVMLECTDGRGELRAVLSFVPWGPKGLSLDLMRRDRDSENGLMEFMVIELLERSKEIGITQVSLNFAMFRSVFERGSRLGAGPVLRMWRSLLSFFSRWWQIESLYRANAKYRPIWEPRFMLFEKSSDLLRIGIAAGRAEGFLEAPGLPKWLHRRHLETRR</sequence>
<evidence type="ECO:0000313" key="10">
    <source>
        <dbReference type="EMBL" id="GHI90070.1"/>
    </source>
</evidence>
<accession>A0A919H465</accession>
<proteinExistence type="predicted"/>
<feature type="transmembrane region" description="Helical" evidence="7">
    <location>
        <begin position="120"/>
        <end position="140"/>
    </location>
</feature>
<evidence type="ECO:0000256" key="4">
    <source>
        <dbReference type="ARBA" id="ARBA00022989"/>
    </source>
</evidence>
<keyword evidence="3 7" id="KW-0812">Transmembrane</keyword>
<feature type="transmembrane region" description="Helical" evidence="7">
    <location>
        <begin position="258"/>
        <end position="276"/>
    </location>
</feature>
<keyword evidence="5 7" id="KW-0472">Membrane</keyword>
<dbReference type="RefSeq" id="WP_031148574.1">
    <property type="nucleotide sequence ID" value="NZ_BNEE01000006.1"/>
</dbReference>
<dbReference type="GO" id="GO:0016755">
    <property type="term" value="F:aminoacyltransferase activity"/>
    <property type="evidence" value="ECO:0007669"/>
    <property type="project" value="TreeGrafter"/>
</dbReference>
<keyword evidence="11" id="KW-1185">Reference proteome</keyword>
<evidence type="ECO:0000256" key="2">
    <source>
        <dbReference type="ARBA" id="ARBA00022475"/>
    </source>
</evidence>
<evidence type="ECO:0000256" key="6">
    <source>
        <dbReference type="SAM" id="MobiDB-lite"/>
    </source>
</evidence>
<keyword evidence="2" id="KW-1003">Cell membrane</keyword>